<dbReference type="AlphaFoldDB" id="A0A2Z2MT29"/>
<keyword evidence="2" id="KW-1185">Reference proteome</keyword>
<organism evidence="1 2">
    <name type="scientific">Thermococcus siculi</name>
    <dbReference type="NCBI Taxonomy" id="72803"/>
    <lineage>
        <taxon>Archaea</taxon>
        <taxon>Methanobacteriati</taxon>
        <taxon>Methanobacteriota</taxon>
        <taxon>Thermococci</taxon>
        <taxon>Thermococcales</taxon>
        <taxon>Thermococcaceae</taxon>
        <taxon>Thermococcus</taxon>
    </lineage>
</organism>
<dbReference type="OrthoDB" id="375219at2157"/>
<proteinExistence type="predicted"/>
<dbReference type="EMBL" id="CP015103">
    <property type="protein sequence ID" value="ASJ08956.1"/>
    <property type="molecule type" value="Genomic_DNA"/>
</dbReference>
<reference evidence="1 2" key="1">
    <citation type="submission" date="2016-04" db="EMBL/GenBank/DDBJ databases">
        <title>Complete genome sequence of Thermococcus siculi type strain RG-20.</title>
        <authorList>
            <person name="Oger P.M."/>
        </authorList>
    </citation>
    <scope>NUCLEOTIDE SEQUENCE [LARGE SCALE GENOMIC DNA]</scope>
    <source>
        <strain evidence="1 2">RG-20</strain>
    </source>
</reference>
<gene>
    <name evidence="1" type="ORF">A3L11_06840</name>
</gene>
<evidence type="ECO:0000313" key="1">
    <source>
        <dbReference type="EMBL" id="ASJ08956.1"/>
    </source>
</evidence>
<protein>
    <submittedName>
        <fullName evidence="1">Uncharacterized protein</fullName>
    </submittedName>
</protein>
<dbReference type="KEGG" id="tsl:A3L11_06840"/>
<dbReference type="Proteomes" id="UP000250125">
    <property type="component" value="Chromosome"/>
</dbReference>
<dbReference type="RefSeq" id="WP_088856192.1">
    <property type="nucleotide sequence ID" value="NZ_CP015103.1"/>
</dbReference>
<accession>A0A2Z2MT29</accession>
<name>A0A2Z2MT29_9EURY</name>
<dbReference type="GeneID" id="33317940"/>
<sequence>MLFGKKKKKEQPRRDIYEELSKKWGLPKEVVENIGYVYASPGKGLIKILKSVDPENTEKYAWKALDVEDRGDYI</sequence>
<evidence type="ECO:0000313" key="2">
    <source>
        <dbReference type="Proteomes" id="UP000250125"/>
    </source>
</evidence>